<dbReference type="Proteomes" id="UP000198131">
    <property type="component" value="Unassembled WGS sequence"/>
</dbReference>
<dbReference type="InterPro" id="IPR029062">
    <property type="entry name" value="Class_I_gatase-like"/>
</dbReference>
<keyword evidence="1" id="KW-0472">Membrane</keyword>
<protein>
    <submittedName>
        <fullName evidence="2">Uncharacterized protein</fullName>
    </submittedName>
</protein>
<proteinExistence type="predicted"/>
<evidence type="ECO:0000313" key="2">
    <source>
        <dbReference type="EMBL" id="SNC77268.1"/>
    </source>
</evidence>
<feature type="transmembrane region" description="Helical" evidence="1">
    <location>
        <begin position="43"/>
        <end position="60"/>
    </location>
</feature>
<evidence type="ECO:0000256" key="1">
    <source>
        <dbReference type="SAM" id="Phobius"/>
    </source>
</evidence>
<keyword evidence="3" id="KW-1185">Reference proteome</keyword>
<feature type="transmembrane region" description="Helical" evidence="1">
    <location>
        <begin position="12"/>
        <end position="31"/>
    </location>
</feature>
<sequence>MTYSLPNPLLPFLLLLAMCLLLVVGLSLVAVRRANRTRLTWRLGAGLVAVAGLWLLAYPPSKQLRSSTSEVLLLTDGYSADTLRHLLRQLGPGTRYWRYAAPTSSPDTLTLSNLAALRQRMPDLQRVHVLGQGLPSADLPGLGPVEVVAHASAPKAGFRMANWARSTEVGHSWTVEGYLENPAGTGPVWVRLRAAGAVRDSVQLPAGHGPFRLVFAPKTEGRTVYQLEARTTGRGGLRVPAEPLPLEIVPARPLRVLLLAGTPSFEFRFLKEYLGRKGHSVAVRIGLSRGLTQTEFLNQPASEVGRLTPALLSRTDIVLTDAAILASLSGAETTALQGALRNGQSGLVLLAEPAAALPRSLPARSDFRVEPQPTVAAQEPQKLQWPSASATTLAIVPATFRSSPALRTLVTTQRRQPVAAARRIGLGQVVVTTIAETFPWVLQGQTVAYAAYWSHLLSAAAPPQAAGASIMPQAPWPRPDAPVAIQTTNLPDGPITIRAVGGNSTKVALRQDARVAEWAQGMYWPSTDGWHQASQGKTTSWFYVFSKQHWQGPETQLRQQAAATWMAQPRSASGTRVTAATSQPWSRWWGFGLFLLGAGLLWLEEKL</sequence>
<accession>A0A212UG76</accession>
<dbReference type="AlphaFoldDB" id="A0A212UG76"/>
<gene>
    <name evidence="2" type="ORF">SAMN06265337_3851</name>
</gene>
<organism evidence="2 3">
    <name type="scientific">Hymenobacter gelipurpurascens</name>
    <dbReference type="NCBI Taxonomy" id="89968"/>
    <lineage>
        <taxon>Bacteria</taxon>
        <taxon>Pseudomonadati</taxon>
        <taxon>Bacteroidota</taxon>
        <taxon>Cytophagia</taxon>
        <taxon>Cytophagales</taxon>
        <taxon>Hymenobacteraceae</taxon>
        <taxon>Hymenobacter</taxon>
    </lineage>
</organism>
<evidence type="ECO:0000313" key="3">
    <source>
        <dbReference type="Proteomes" id="UP000198131"/>
    </source>
</evidence>
<dbReference type="SUPFAM" id="SSF52317">
    <property type="entry name" value="Class I glutamine amidotransferase-like"/>
    <property type="match status" value="1"/>
</dbReference>
<reference evidence="3" key="1">
    <citation type="submission" date="2017-06" db="EMBL/GenBank/DDBJ databases">
        <authorList>
            <person name="Varghese N."/>
            <person name="Submissions S."/>
        </authorList>
    </citation>
    <scope>NUCLEOTIDE SEQUENCE [LARGE SCALE GENOMIC DNA]</scope>
    <source>
        <strain evidence="3">DSM 11116</strain>
    </source>
</reference>
<name>A0A212UG76_9BACT</name>
<dbReference type="OrthoDB" id="980086at2"/>
<dbReference type="RefSeq" id="WP_088845254.1">
    <property type="nucleotide sequence ID" value="NZ_FYEW01000003.1"/>
</dbReference>
<keyword evidence="1" id="KW-1133">Transmembrane helix</keyword>
<keyword evidence="1" id="KW-0812">Transmembrane</keyword>
<dbReference type="EMBL" id="FYEW01000003">
    <property type="protein sequence ID" value="SNC77268.1"/>
    <property type="molecule type" value="Genomic_DNA"/>
</dbReference>